<name>A0A1M6LBZ2_9BACE</name>
<organism evidence="4 5">
    <name type="scientific">Bacteroides stercorirosoris</name>
    <dbReference type="NCBI Taxonomy" id="871324"/>
    <lineage>
        <taxon>Bacteria</taxon>
        <taxon>Pseudomonadati</taxon>
        <taxon>Bacteroidota</taxon>
        <taxon>Bacteroidia</taxon>
        <taxon>Bacteroidales</taxon>
        <taxon>Bacteroidaceae</taxon>
        <taxon>Bacteroides</taxon>
    </lineage>
</organism>
<reference evidence="3 6" key="3">
    <citation type="submission" date="2018-08" db="EMBL/GenBank/DDBJ databases">
        <title>A genome reference for cultivated species of the human gut microbiota.</title>
        <authorList>
            <person name="Zou Y."/>
            <person name="Xue W."/>
            <person name="Luo G."/>
        </authorList>
    </citation>
    <scope>NUCLEOTIDE SEQUENCE [LARGE SCALE GENOMIC DNA]</scope>
    <source>
        <strain evidence="3 6">OF03-9BH</strain>
    </source>
</reference>
<dbReference type="Proteomes" id="UP000286075">
    <property type="component" value="Unassembled WGS sequence"/>
</dbReference>
<dbReference type="Gene3D" id="1.25.40.10">
    <property type="entry name" value="Tetratricopeptide repeat domain"/>
    <property type="match status" value="1"/>
</dbReference>
<feature type="transmembrane region" description="Helical" evidence="2">
    <location>
        <begin position="367"/>
        <end position="388"/>
    </location>
</feature>
<dbReference type="RefSeq" id="WP_073314957.1">
    <property type="nucleotide sequence ID" value="NZ_CABMFG010000077.1"/>
</dbReference>
<dbReference type="OrthoDB" id="1046362at2"/>
<evidence type="ECO:0000313" key="6">
    <source>
        <dbReference type="Proteomes" id="UP000286075"/>
    </source>
</evidence>
<accession>A0A1M6LBZ2</accession>
<keyword evidence="2" id="KW-1133">Transmembrane helix</keyword>
<dbReference type="InterPro" id="IPR019734">
    <property type="entry name" value="TPR_rpt"/>
</dbReference>
<dbReference type="Proteomes" id="UP000184192">
    <property type="component" value="Unassembled WGS sequence"/>
</dbReference>
<reference evidence="5" key="1">
    <citation type="submission" date="2016-11" db="EMBL/GenBank/DDBJ databases">
        <authorList>
            <person name="Varghese N."/>
            <person name="Submissions S."/>
        </authorList>
    </citation>
    <scope>NUCLEOTIDE SEQUENCE [LARGE SCALE GENOMIC DNA]</scope>
    <source>
        <strain evidence="5">DSM 26884</strain>
    </source>
</reference>
<dbReference type="Pfam" id="PF13181">
    <property type="entry name" value="TPR_8"/>
    <property type="match status" value="1"/>
</dbReference>
<dbReference type="InterPro" id="IPR011990">
    <property type="entry name" value="TPR-like_helical_dom_sf"/>
</dbReference>
<evidence type="ECO:0000256" key="2">
    <source>
        <dbReference type="SAM" id="Phobius"/>
    </source>
</evidence>
<feature type="coiled-coil region" evidence="1">
    <location>
        <begin position="411"/>
        <end position="438"/>
    </location>
</feature>
<dbReference type="PROSITE" id="PS51257">
    <property type="entry name" value="PROKAR_LIPOPROTEIN"/>
    <property type="match status" value="1"/>
</dbReference>
<keyword evidence="1" id="KW-0175">Coiled coil</keyword>
<dbReference type="eggNOG" id="COG0457">
    <property type="taxonomic scope" value="Bacteria"/>
</dbReference>
<evidence type="ECO:0000313" key="5">
    <source>
        <dbReference type="Proteomes" id="UP000184192"/>
    </source>
</evidence>
<dbReference type="EMBL" id="QSCF01000077">
    <property type="protein sequence ID" value="RGX72525.1"/>
    <property type="molecule type" value="Genomic_DNA"/>
</dbReference>
<dbReference type="SMART" id="SM00028">
    <property type="entry name" value="TPR"/>
    <property type="match status" value="4"/>
</dbReference>
<dbReference type="GeneID" id="92714621"/>
<dbReference type="EMBL" id="FQZN01000046">
    <property type="protein sequence ID" value="SHJ68664.1"/>
    <property type="molecule type" value="Genomic_DNA"/>
</dbReference>
<evidence type="ECO:0000313" key="4">
    <source>
        <dbReference type="EMBL" id="SHJ68664.1"/>
    </source>
</evidence>
<keyword evidence="5" id="KW-1185">Reference proteome</keyword>
<evidence type="ECO:0000256" key="1">
    <source>
        <dbReference type="SAM" id="Coils"/>
    </source>
</evidence>
<protein>
    <submittedName>
        <fullName evidence="3">Tetratricopeptide repeat protein</fullName>
    </submittedName>
    <submittedName>
        <fullName evidence="4">Tetratricopeptide repeat-containing protein</fullName>
    </submittedName>
</protein>
<proteinExistence type="predicted"/>
<dbReference type="AlphaFoldDB" id="A0A1M6LBZ2"/>
<keyword evidence="2" id="KW-0812">Transmembrane</keyword>
<gene>
    <name evidence="3" type="ORF">DXA68_23290</name>
    <name evidence="4" type="ORF">SAMN05444350_14621</name>
</gene>
<sequence>MKQRLLLGTIIALLFGACGRTDVRLHCADELIEQNLKDSASLILAGIKHPGSFSESDRALYALLAAEVARNEDRLGEIDTLLTVALDYYRASADSVHLVRALFCAGQVARSFQRNEEAMKFFLEALPYSEGQQVSDYWRYLVNTWAGVVAAKERLFEDKIRYSQNALEMARRMKNASYECLSLGDIAYGHLFSGRYDSALHYTEVMHEIVLRDSLTSQLPYIYTRFQGIYTQKGDYALALQYVDKALRHRAPTDSANITGHYAEKAAMFGKLGQYDSAYHYFLKSEPCPDPFTQEARYYNMADTYYAMKRYKDAYEYLLRYTQIDDSIKTATKSSELIALQSLYQHERLRADNLRWRAQVAEHKHRVYWIIAVSVTLLWLAGGIYLIFYRRNRHRLIVQQKQLIGQQEQIIAQQEELRHRSEEHLENLQKINELQQKEGELKGAFFRQLNFSILQQVGEVRKNGNIIFSDKDWDVITENADAIFNNFTLRLRESYPELNKEDLRYCCMVKMQLSQSEMAQIMHLEKDSVKKRLKRIRVDKIGSGSGMTLEDLLRNF</sequence>
<keyword evidence="2" id="KW-0472">Membrane</keyword>
<evidence type="ECO:0000313" key="3">
    <source>
        <dbReference type="EMBL" id="RGX72525.1"/>
    </source>
</evidence>
<reference evidence="4" key="2">
    <citation type="submission" date="2016-11" db="EMBL/GenBank/DDBJ databases">
        <authorList>
            <person name="Jaros S."/>
            <person name="Januszkiewicz K."/>
            <person name="Wedrychowicz H."/>
        </authorList>
    </citation>
    <scope>NUCLEOTIDE SEQUENCE [LARGE SCALE GENOMIC DNA]</scope>
    <source>
        <strain evidence="4">DSM 26884</strain>
    </source>
</reference>
<dbReference type="SUPFAM" id="SSF48452">
    <property type="entry name" value="TPR-like"/>
    <property type="match status" value="1"/>
</dbReference>